<dbReference type="AlphaFoldDB" id="A0A1V9ZYM1"/>
<sequence length="179" mass="20508">MGNVLSPFHHLHRIMAMIKTAPCDLQNYNQKWSFEKNRIRSGAFCLKADPFERGSSVFIDSCDYGNPYISSEFFADCSSVTTNYVRIVSTRGKRVSEYYSGLNFNDPANNFNELFTWDASTQMFKSASSQQCLDSYLDSDGKFKVHTYNCHVNNGNQKWIVHTDTKQIEHATHKGQCLD</sequence>
<evidence type="ECO:0000259" key="1">
    <source>
        <dbReference type="Pfam" id="PF00652"/>
    </source>
</evidence>
<accession>A0A1V9ZYM1</accession>
<keyword evidence="3" id="KW-1185">Reference proteome</keyword>
<evidence type="ECO:0000313" key="3">
    <source>
        <dbReference type="Proteomes" id="UP000243217"/>
    </source>
</evidence>
<reference evidence="2 3" key="1">
    <citation type="journal article" date="2014" name="Genome Biol. Evol.">
        <title>The secreted proteins of Achlya hypogyna and Thraustotheca clavata identify the ancestral oomycete secretome and reveal gene acquisitions by horizontal gene transfer.</title>
        <authorList>
            <person name="Misner I."/>
            <person name="Blouin N."/>
            <person name="Leonard G."/>
            <person name="Richards T.A."/>
            <person name="Lane C.E."/>
        </authorList>
    </citation>
    <scope>NUCLEOTIDE SEQUENCE [LARGE SCALE GENOMIC DNA]</scope>
    <source>
        <strain evidence="2 3">ATCC 34112</strain>
    </source>
</reference>
<organism evidence="2 3">
    <name type="scientific">Thraustotheca clavata</name>
    <dbReference type="NCBI Taxonomy" id="74557"/>
    <lineage>
        <taxon>Eukaryota</taxon>
        <taxon>Sar</taxon>
        <taxon>Stramenopiles</taxon>
        <taxon>Oomycota</taxon>
        <taxon>Saprolegniomycetes</taxon>
        <taxon>Saprolegniales</taxon>
        <taxon>Achlyaceae</taxon>
        <taxon>Thraustotheca</taxon>
    </lineage>
</organism>
<dbReference type="Pfam" id="PF00652">
    <property type="entry name" value="Ricin_B_lectin"/>
    <property type="match status" value="1"/>
</dbReference>
<dbReference type="InterPro" id="IPR035992">
    <property type="entry name" value="Ricin_B-like_lectins"/>
</dbReference>
<dbReference type="STRING" id="74557.A0A1V9ZYM1"/>
<name>A0A1V9ZYM1_9STRA</name>
<feature type="non-terminal residue" evidence="2">
    <location>
        <position position="179"/>
    </location>
</feature>
<dbReference type="PROSITE" id="PS50231">
    <property type="entry name" value="RICIN_B_LECTIN"/>
    <property type="match status" value="2"/>
</dbReference>
<proteinExistence type="predicted"/>
<evidence type="ECO:0000313" key="2">
    <source>
        <dbReference type="EMBL" id="OQS03041.1"/>
    </source>
</evidence>
<feature type="domain" description="Ricin B lectin" evidence="1">
    <location>
        <begin position="112"/>
        <end position="179"/>
    </location>
</feature>
<gene>
    <name evidence="2" type="ORF">THRCLA_04643</name>
</gene>
<dbReference type="EMBL" id="JNBS01001030">
    <property type="protein sequence ID" value="OQS03041.1"/>
    <property type="molecule type" value="Genomic_DNA"/>
</dbReference>
<protein>
    <recommendedName>
        <fullName evidence="1">Ricin B lectin domain-containing protein</fullName>
    </recommendedName>
</protein>
<dbReference type="Gene3D" id="2.80.10.50">
    <property type="match status" value="2"/>
</dbReference>
<dbReference type="Proteomes" id="UP000243217">
    <property type="component" value="Unassembled WGS sequence"/>
</dbReference>
<dbReference type="InterPro" id="IPR000772">
    <property type="entry name" value="Ricin_B_lectin"/>
</dbReference>
<dbReference type="SUPFAM" id="SSF50370">
    <property type="entry name" value="Ricin B-like lectins"/>
    <property type="match status" value="2"/>
</dbReference>
<comment type="caution">
    <text evidence="2">The sequence shown here is derived from an EMBL/GenBank/DDBJ whole genome shotgun (WGS) entry which is preliminary data.</text>
</comment>